<dbReference type="EMBL" id="LODT01000047">
    <property type="protein sequence ID" value="KYQ88795.1"/>
    <property type="molecule type" value="Genomic_DNA"/>
</dbReference>
<dbReference type="InterPro" id="IPR000608">
    <property type="entry name" value="UBC"/>
</dbReference>
<dbReference type="Proteomes" id="UP000076078">
    <property type="component" value="Unassembled WGS sequence"/>
</dbReference>
<dbReference type="Pfam" id="PF00179">
    <property type="entry name" value="UQ_con"/>
    <property type="match status" value="1"/>
</dbReference>
<sequence>MPLTINIASQNKKIVVPFNKDYSINEYIQLIIKRASLDINSKLKLFYQGGELYGEDTLEILGISDGVELNLHDENSSLPSPTIVNTPPPQTTNQNSDNNNNNNIIINATSNGEEIKQLDAIVLDLSASMKDKIFGEMMRIDFAQACFQTLIDKMISSEYPSACCLVCFGSSVTLQYPITKEFDSFSKNLGKQVADQTSTRLYEAIQLAAKTIVEKKSNPGTLKLSKKLVSRIFCLTDGQDNSDTPPFPVYQYLEDNNIIVDSFAIGDTGSRNILSSFTKATGGVCLLFNSVNEGIHLFEKEALLWLEKRKNFEPFSKHVANVAQFEKMAGTFVLNVETAVDNNVDLKCTNTITTTKIDSFQGSTYRRIAKEYKDLMVAQSGNSAPKFNVYLNESDIKIWKVIIKGPTGTPYDGGHWVISVLFTDSYPSSAPKFTFLTKIYHLNISSDGTLNNCMGFLSGWSATSTIQNALQSILNLLTTPNVDSPMDSVKCSLYRDNKTEYEIQAKQWKTLYSNSSIQVVKKQYNLE</sequence>
<dbReference type="AlphaFoldDB" id="A0A151Z4C6"/>
<dbReference type="InterPro" id="IPR050113">
    <property type="entry name" value="Ub_conjugating_enzyme"/>
</dbReference>
<comment type="caution">
    <text evidence="4">The sequence shown here is derived from an EMBL/GenBank/DDBJ whole genome shotgun (WGS) entry which is preliminary data.</text>
</comment>
<dbReference type="PROSITE" id="PS50127">
    <property type="entry name" value="UBC_2"/>
    <property type="match status" value="1"/>
</dbReference>
<dbReference type="InterPro" id="IPR016135">
    <property type="entry name" value="UBQ-conjugating_enzyme/RWD"/>
</dbReference>
<dbReference type="InterPro" id="IPR036465">
    <property type="entry name" value="vWFA_dom_sf"/>
</dbReference>
<protein>
    <recommendedName>
        <fullName evidence="6">Ubiquitin-conjugating enzyme E2</fullName>
    </recommendedName>
</protein>
<dbReference type="InParanoid" id="A0A151Z4C6"/>
<feature type="compositionally biased region" description="Low complexity" evidence="1">
    <location>
        <begin position="81"/>
        <end position="101"/>
    </location>
</feature>
<evidence type="ECO:0000313" key="4">
    <source>
        <dbReference type="EMBL" id="KYQ88795.1"/>
    </source>
</evidence>
<reference evidence="4 5" key="1">
    <citation type="submission" date="2015-12" db="EMBL/GenBank/DDBJ databases">
        <title>Dictyostelia acquired genes for synthesis and detection of signals that induce cell-type specialization by lateral gene transfer from prokaryotes.</title>
        <authorList>
            <person name="Gloeckner G."/>
            <person name="Schaap P."/>
        </authorList>
    </citation>
    <scope>NUCLEOTIDE SEQUENCE [LARGE SCALE GENOMIC DNA]</scope>
    <source>
        <strain evidence="4 5">TK</strain>
    </source>
</reference>
<dbReference type="CDD" id="cd00195">
    <property type="entry name" value="UBCc_UEV"/>
    <property type="match status" value="1"/>
</dbReference>
<proteinExistence type="predicted"/>
<evidence type="ECO:0000313" key="5">
    <source>
        <dbReference type="Proteomes" id="UP000076078"/>
    </source>
</evidence>
<dbReference type="PANTHER" id="PTHR24067">
    <property type="entry name" value="UBIQUITIN-CONJUGATING ENZYME E2"/>
    <property type="match status" value="1"/>
</dbReference>
<evidence type="ECO:0000259" key="2">
    <source>
        <dbReference type="PROSITE" id="PS50127"/>
    </source>
</evidence>
<dbReference type="Pfam" id="PF00092">
    <property type="entry name" value="VWA"/>
    <property type="match status" value="1"/>
</dbReference>
<keyword evidence="5" id="KW-1185">Reference proteome</keyword>
<dbReference type="PROSITE" id="PS50234">
    <property type="entry name" value="VWFA"/>
    <property type="match status" value="1"/>
</dbReference>
<feature type="domain" description="UBC core" evidence="2">
    <location>
        <begin position="363"/>
        <end position="514"/>
    </location>
</feature>
<dbReference type="SUPFAM" id="SSF54236">
    <property type="entry name" value="Ubiquitin-like"/>
    <property type="match status" value="1"/>
</dbReference>
<name>A0A151Z4C6_TIELA</name>
<gene>
    <name evidence="4" type="ORF">DLAC_10592</name>
</gene>
<feature type="region of interest" description="Disordered" evidence="1">
    <location>
        <begin position="77"/>
        <end position="101"/>
    </location>
</feature>
<evidence type="ECO:0008006" key="6">
    <source>
        <dbReference type="Google" id="ProtNLM"/>
    </source>
</evidence>
<organism evidence="4 5">
    <name type="scientific">Tieghemostelium lacteum</name>
    <name type="common">Slime mold</name>
    <name type="synonym">Dictyostelium lacteum</name>
    <dbReference type="NCBI Taxonomy" id="361077"/>
    <lineage>
        <taxon>Eukaryota</taxon>
        <taxon>Amoebozoa</taxon>
        <taxon>Evosea</taxon>
        <taxon>Eumycetozoa</taxon>
        <taxon>Dictyostelia</taxon>
        <taxon>Dictyosteliales</taxon>
        <taxon>Raperosteliaceae</taxon>
        <taxon>Tieghemostelium</taxon>
    </lineage>
</organism>
<dbReference type="InterPro" id="IPR002035">
    <property type="entry name" value="VWF_A"/>
</dbReference>
<dbReference type="SMART" id="SM00212">
    <property type="entry name" value="UBCc"/>
    <property type="match status" value="1"/>
</dbReference>
<dbReference type="SUPFAM" id="SSF53300">
    <property type="entry name" value="vWA-like"/>
    <property type="match status" value="1"/>
</dbReference>
<accession>A0A151Z4C6</accession>
<dbReference type="STRING" id="361077.A0A151Z4C6"/>
<evidence type="ECO:0000259" key="3">
    <source>
        <dbReference type="PROSITE" id="PS50234"/>
    </source>
</evidence>
<dbReference type="OrthoDB" id="17829at2759"/>
<dbReference type="Gene3D" id="3.40.50.410">
    <property type="entry name" value="von Willebrand factor, type A domain"/>
    <property type="match status" value="1"/>
</dbReference>
<dbReference type="CDD" id="cd00198">
    <property type="entry name" value="vWFA"/>
    <property type="match status" value="1"/>
</dbReference>
<dbReference type="InterPro" id="IPR029071">
    <property type="entry name" value="Ubiquitin-like_domsf"/>
</dbReference>
<dbReference type="SUPFAM" id="SSF54495">
    <property type="entry name" value="UBC-like"/>
    <property type="match status" value="1"/>
</dbReference>
<evidence type="ECO:0000256" key="1">
    <source>
        <dbReference type="SAM" id="MobiDB-lite"/>
    </source>
</evidence>
<dbReference type="Gene3D" id="3.10.110.10">
    <property type="entry name" value="Ubiquitin Conjugating Enzyme"/>
    <property type="match status" value="1"/>
</dbReference>
<feature type="domain" description="VWFA" evidence="3">
    <location>
        <begin position="121"/>
        <end position="319"/>
    </location>
</feature>